<evidence type="ECO:0000256" key="3">
    <source>
        <dbReference type="ARBA" id="ARBA00022963"/>
    </source>
</evidence>
<keyword evidence="4" id="KW-0443">Lipid metabolism</keyword>
<evidence type="ECO:0000313" key="7">
    <source>
        <dbReference type="Proteomes" id="UP000193240"/>
    </source>
</evidence>
<dbReference type="EC" id="3.1.1.47" evidence="1"/>
<keyword evidence="2" id="KW-0378">Hydrolase</keyword>
<dbReference type="GO" id="GO:0016042">
    <property type="term" value="P:lipid catabolic process"/>
    <property type="evidence" value="ECO:0007669"/>
    <property type="project" value="UniProtKB-KW"/>
</dbReference>
<feature type="chain" id="PRO_5012869953" description="1-alkyl-2-acetylglycerophosphocholine esterase" evidence="5">
    <location>
        <begin position="24"/>
        <end position="367"/>
    </location>
</feature>
<reference evidence="6 7" key="1">
    <citation type="journal article" date="2017" name="Genome Announc.">
        <title>Genome sequence of the saprophytic ascomycete Epicoccum nigrum ICMP 19927 strain isolated from New Zealand.</title>
        <authorList>
            <person name="Fokin M."/>
            <person name="Fleetwood D."/>
            <person name="Weir B.S."/>
            <person name="Villas-Boas S.G."/>
        </authorList>
    </citation>
    <scope>NUCLEOTIDE SEQUENCE [LARGE SCALE GENOMIC DNA]</scope>
    <source>
        <strain evidence="6 7">ICMP 19927</strain>
    </source>
</reference>
<dbReference type="SUPFAM" id="SSF53474">
    <property type="entry name" value="alpha/beta-Hydrolases"/>
    <property type="match status" value="1"/>
</dbReference>
<gene>
    <name evidence="6" type="ORF">B5807_04063</name>
</gene>
<evidence type="ECO:0000256" key="5">
    <source>
        <dbReference type="SAM" id="SignalP"/>
    </source>
</evidence>
<dbReference type="OMA" id="ILTVDHT"/>
<sequence length="367" mass="39914">MIFIPSFTLVSILSLSVALPATAKVLPVLGPHHFDVSITAVSLTDNGRINPFSKDRTPRKLMLSIYNPAPKCLKKSLQPYMPSSTASFMDAKFGAYGLPNGSFPALQLETCISTPRSRQRQDFPLVLFSPALGTSRLLYSSTLHSLASAGYHVVSIDHPYDADVVEFPDGTTIKGIDISDEEVESALATRVDDLAFVQRRFTQGCRRKTALLGHSLGGAAAASSLLAHPSLFAGAVNLDGSMFGPILTTNTSLKQPFMLMGHDNKTQDTDPSWKAVWPRLSGWKREFEVKGAQHYGFSDLPLVIEVLGLRKGLPEVVGQLLGDVEGSRMVGLMVEYVAAFLDMVLKGGKGGFERLGREFKEVVLRDE</sequence>
<dbReference type="InParanoid" id="A0A1Y2M3P7"/>
<accession>A0A1Y2M3P7</accession>
<evidence type="ECO:0000256" key="2">
    <source>
        <dbReference type="ARBA" id="ARBA00022801"/>
    </source>
</evidence>
<organism evidence="6 7">
    <name type="scientific">Epicoccum nigrum</name>
    <name type="common">Soil fungus</name>
    <name type="synonym">Epicoccum purpurascens</name>
    <dbReference type="NCBI Taxonomy" id="105696"/>
    <lineage>
        <taxon>Eukaryota</taxon>
        <taxon>Fungi</taxon>
        <taxon>Dikarya</taxon>
        <taxon>Ascomycota</taxon>
        <taxon>Pezizomycotina</taxon>
        <taxon>Dothideomycetes</taxon>
        <taxon>Pleosporomycetidae</taxon>
        <taxon>Pleosporales</taxon>
        <taxon>Pleosporineae</taxon>
        <taxon>Didymellaceae</taxon>
        <taxon>Epicoccum</taxon>
    </lineage>
</organism>
<evidence type="ECO:0000256" key="1">
    <source>
        <dbReference type="ARBA" id="ARBA00013201"/>
    </source>
</evidence>
<keyword evidence="5" id="KW-0732">Signal</keyword>
<keyword evidence="3" id="KW-0442">Lipid degradation</keyword>
<dbReference type="Gene3D" id="3.40.50.1820">
    <property type="entry name" value="alpha/beta hydrolase"/>
    <property type="match status" value="1"/>
</dbReference>
<dbReference type="Pfam" id="PF03403">
    <property type="entry name" value="PAF-AH_p_II"/>
    <property type="match status" value="2"/>
</dbReference>
<proteinExistence type="predicted"/>
<dbReference type="AlphaFoldDB" id="A0A1Y2M3P7"/>
<dbReference type="GO" id="GO:0003847">
    <property type="term" value="F:1-alkyl-2-acetylglycerophosphocholine esterase activity"/>
    <property type="evidence" value="ECO:0007669"/>
    <property type="project" value="UniProtKB-EC"/>
</dbReference>
<evidence type="ECO:0000313" key="6">
    <source>
        <dbReference type="EMBL" id="OSS50720.1"/>
    </source>
</evidence>
<name>A0A1Y2M3P7_EPING</name>
<protein>
    <recommendedName>
        <fullName evidence="1">1-alkyl-2-acetylglycerophosphocholine esterase</fullName>
        <ecNumber evidence="1">3.1.1.47</ecNumber>
    </recommendedName>
</protein>
<dbReference type="STRING" id="105696.A0A1Y2M3P7"/>
<feature type="signal peptide" evidence="5">
    <location>
        <begin position="1"/>
        <end position="23"/>
    </location>
</feature>
<dbReference type="EMBL" id="KZ107841">
    <property type="protein sequence ID" value="OSS50720.1"/>
    <property type="molecule type" value="Genomic_DNA"/>
</dbReference>
<keyword evidence="7" id="KW-1185">Reference proteome</keyword>
<evidence type="ECO:0000256" key="4">
    <source>
        <dbReference type="ARBA" id="ARBA00023098"/>
    </source>
</evidence>
<dbReference type="Proteomes" id="UP000193240">
    <property type="component" value="Unassembled WGS sequence"/>
</dbReference>
<dbReference type="PANTHER" id="PTHR10272">
    <property type="entry name" value="PLATELET-ACTIVATING FACTOR ACETYLHYDROLASE"/>
    <property type="match status" value="1"/>
</dbReference>
<dbReference type="PANTHER" id="PTHR10272:SF14">
    <property type="entry name" value="PAF ACETYLHYDROLASE FAMILY PROTEIN"/>
    <property type="match status" value="1"/>
</dbReference>
<dbReference type="InterPro" id="IPR029058">
    <property type="entry name" value="AB_hydrolase_fold"/>
</dbReference>